<dbReference type="Pfam" id="PF13873">
    <property type="entry name" value="Myb_DNA-bind_5"/>
    <property type="match status" value="1"/>
</dbReference>
<comment type="caution">
    <text evidence="2">The sequence shown here is derived from an EMBL/GenBank/DDBJ whole genome shotgun (WGS) entry which is preliminary data.</text>
</comment>
<protein>
    <recommendedName>
        <fullName evidence="1">Myb/SANT-like DNA-binding domain-containing protein</fullName>
    </recommendedName>
</protein>
<reference evidence="2" key="2">
    <citation type="submission" date="2020-11" db="EMBL/GenBank/DDBJ databases">
        <authorList>
            <person name="McCartney M.A."/>
            <person name="Auch B."/>
            <person name="Kono T."/>
            <person name="Mallez S."/>
            <person name="Becker A."/>
            <person name="Gohl D.M."/>
            <person name="Silverstein K.A.T."/>
            <person name="Koren S."/>
            <person name="Bechman K.B."/>
            <person name="Herman A."/>
            <person name="Abrahante J.E."/>
            <person name="Garbe J."/>
        </authorList>
    </citation>
    <scope>NUCLEOTIDE SEQUENCE</scope>
    <source>
        <strain evidence="2">Duluth1</strain>
        <tissue evidence="2">Whole animal</tissue>
    </source>
</reference>
<accession>A0A9D4IHZ1</accession>
<dbReference type="Proteomes" id="UP000828390">
    <property type="component" value="Unassembled WGS sequence"/>
</dbReference>
<dbReference type="EMBL" id="JAIWYP010000009">
    <property type="protein sequence ID" value="KAH3772458.1"/>
    <property type="molecule type" value="Genomic_DNA"/>
</dbReference>
<proteinExistence type="predicted"/>
<name>A0A9D4IHZ1_DREPO</name>
<evidence type="ECO:0000313" key="2">
    <source>
        <dbReference type="EMBL" id="KAH3772458.1"/>
    </source>
</evidence>
<feature type="domain" description="Myb/SANT-like DNA-binding" evidence="1">
    <location>
        <begin position="14"/>
        <end position="64"/>
    </location>
</feature>
<dbReference type="InterPro" id="IPR028002">
    <property type="entry name" value="Myb_DNA-bind_5"/>
</dbReference>
<keyword evidence="3" id="KW-1185">Reference proteome</keyword>
<reference evidence="2" key="1">
    <citation type="journal article" date="2019" name="bioRxiv">
        <title>The Genome of the Zebra Mussel, Dreissena polymorpha: A Resource for Invasive Species Research.</title>
        <authorList>
            <person name="McCartney M.A."/>
            <person name="Auch B."/>
            <person name="Kono T."/>
            <person name="Mallez S."/>
            <person name="Zhang Y."/>
            <person name="Obille A."/>
            <person name="Becker A."/>
            <person name="Abrahante J.E."/>
            <person name="Garbe J."/>
            <person name="Badalamenti J.P."/>
            <person name="Herman A."/>
            <person name="Mangelson H."/>
            <person name="Liachko I."/>
            <person name="Sullivan S."/>
            <person name="Sone E.D."/>
            <person name="Koren S."/>
            <person name="Silverstein K.A.T."/>
            <person name="Beckman K.B."/>
            <person name="Gohl D.M."/>
        </authorList>
    </citation>
    <scope>NUCLEOTIDE SEQUENCE</scope>
    <source>
        <strain evidence="2">Duluth1</strain>
        <tissue evidence="2">Whole animal</tissue>
    </source>
</reference>
<dbReference type="AlphaFoldDB" id="A0A9D4IHZ1"/>
<evidence type="ECO:0000259" key="1">
    <source>
        <dbReference type="Pfam" id="PF13873"/>
    </source>
</evidence>
<evidence type="ECO:0000313" key="3">
    <source>
        <dbReference type="Proteomes" id="UP000828390"/>
    </source>
</evidence>
<organism evidence="2 3">
    <name type="scientific">Dreissena polymorpha</name>
    <name type="common">Zebra mussel</name>
    <name type="synonym">Mytilus polymorpha</name>
    <dbReference type="NCBI Taxonomy" id="45954"/>
    <lineage>
        <taxon>Eukaryota</taxon>
        <taxon>Metazoa</taxon>
        <taxon>Spiralia</taxon>
        <taxon>Lophotrochozoa</taxon>
        <taxon>Mollusca</taxon>
        <taxon>Bivalvia</taxon>
        <taxon>Autobranchia</taxon>
        <taxon>Heteroconchia</taxon>
        <taxon>Euheterodonta</taxon>
        <taxon>Imparidentia</taxon>
        <taxon>Neoheterodontei</taxon>
        <taxon>Myida</taxon>
        <taxon>Dreissenoidea</taxon>
        <taxon>Dreissenidae</taxon>
        <taxon>Dreissena</taxon>
    </lineage>
</organism>
<gene>
    <name evidence="2" type="ORF">DPMN_173796</name>
</gene>
<sequence length="71" mass="8172">MEDEDSNDSIQCHSWSKKEKDILLEIVIENKKLLEGKHGQMVTDANKRKKWQEIVAAINACGYGVEDSRHM</sequence>